<dbReference type="Pfam" id="PF13249">
    <property type="entry name" value="SQHop_cyclase_N"/>
    <property type="match status" value="1"/>
</dbReference>
<dbReference type="CDD" id="cd02892">
    <property type="entry name" value="SQCY_1"/>
    <property type="match status" value="1"/>
</dbReference>
<keyword evidence="4" id="KW-0752">Steroid biosynthesis</keyword>
<keyword evidence="6 7" id="KW-0413">Isomerase</keyword>
<dbReference type="PANTHER" id="PTHR11764">
    <property type="entry name" value="TERPENE CYCLASE/MUTASE FAMILY MEMBER"/>
    <property type="match status" value="1"/>
</dbReference>
<evidence type="ECO:0000256" key="6">
    <source>
        <dbReference type="ARBA" id="ARBA00023235"/>
    </source>
</evidence>
<evidence type="ECO:0000256" key="2">
    <source>
        <dbReference type="ARBA" id="ARBA00022516"/>
    </source>
</evidence>
<keyword evidence="3" id="KW-0677">Repeat</keyword>
<feature type="domain" description="Squalene cyclase C-terminal" evidence="8">
    <location>
        <begin position="413"/>
        <end position="748"/>
    </location>
</feature>
<evidence type="ECO:0000256" key="7">
    <source>
        <dbReference type="RuleBase" id="RU362003"/>
    </source>
</evidence>
<dbReference type="GO" id="GO:0016104">
    <property type="term" value="P:triterpenoid biosynthetic process"/>
    <property type="evidence" value="ECO:0007669"/>
    <property type="project" value="InterPro"/>
</dbReference>
<name>A0A7S1ES27_9RHOD</name>
<dbReference type="InterPro" id="IPR002365">
    <property type="entry name" value="Terpene_synthase_CS"/>
</dbReference>
<dbReference type="InterPro" id="IPR008930">
    <property type="entry name" value="Terpenoid_cyclase/PrenylTrfase"/>
</dbReference>
<keyword evidence="5" id="KW-0443">Lipid metabolism</keyword>
<dbReference type="PROSITE" id="PS01074">
    <property type="entry name" value="TERPENE_SYNTHASES"/>
    <property type="match status" value="1"/>
</dbReference>
<evidence type="ECO:0000256" key="4">
    <source>
        <dbReference type="ARBA" id="ARBA00022955"/>
    </source>
</evidence>
<gene>
    <name evidence="10" type="ORF">TOLI1172_LOCUS4620</name>
</gene>
<sequence>MWSLKCERGRQWWEYIESDEIDSLSIDSSKLSKLKVDIQQTREYFHMNRLKQSHCGDQILRTLAHHNLFIDINQKNRSESDSKVNKTPSELSTDRGSNAMFNGIRYLSTLQMNDGHWPGDYGGPMFLMPGLIIVCFITQTDLNQYQKQEMKRYLVNMQNEDGGWGLHIEGGSTMLGTVLNYVALRLLGASADDSHANFARKWILANGSAVAIPSWGKFFLAALGVYDWRGLNPLTPEMWNLPYWLPIHPGRYWCHCRVVYLPQAFVYGLRKRCESEDSEIVKELRSELYSEDYASIDWSKQRYNCCKVDEYTKRPIIQKLLWNVLYFYEWSWICAPLRKLLRPFALKETIRQVESEDRNTNWICIGPVNKVINMLACWLHDPKSENVQKHRDRVKDYLWLSEDGMKMQGYNGSQLWDTAFIVQAMSTVSDLSLKYFPKTIQSAHAYLEMSQVLVDVPDKSEFYRDISKGAWPFSTRDHGWPITDCASEGLKATLCIQNNPALSTLISEPIEANRLYDCVNFILSFQNKDGGWATYEPTRSYPWLELLNPSEVFGDIMIDYSYVECSSSCITALAKFAKCYPNHRSHEVHRAIKRGVKYIESQQRPDGSWYGSWAVCFTYAGWFGIEALIASGATLETCSSLKNGCLFLLSKQNGDGSWGESYLSSVLKEYVHADEGQIVNTAWCLLSLSKAQWPDLEPLMKAESFLVSKQLPNGDWPQQRISGVFNRNCMITYINYRCAFSIWALAAFYNFKKQRESAIESL</sequence>
<comment type="similarity">
    <text evidence="1 7">Belongs to the terpene cyclase/mutase family.</text>
</comment>
<evidence type="ECO:0000256" key="3">
    <source>
        <dbReference type="ARBA" id="ARBA00022737"/>
    </source>
</evidence>
<dbReference type="PANTHER" id="PTHR11764:SF20">
    <property type="entry name" value="LANOSTEROL SYNTHASE"/>
    <property type="match status" value="1"/>
</dbReference>
<evidence type="ECO:0000256" key="5">
    <source>
        <dbReference type="ARBA" id="ARBA00023098"/>
    </source>
</evidence>
<evidence type="ECO:0000259" key="9">
    <source>
        <dbReference type="Pfam" id="PF13249"/>
    </source>
</evidence>
<evidence type="ECO:0000256" key="1">
    <source>
        <dbReference type="ARBA" id="ARBA00009755"/>
    </source>
</evidence>
<dbReference type="InterPro" id="IPR032696">
    <property type="entry name" value="SQ_cyclase_C"/>
</dbReference>
<dbReference type="EMBL" id="HBFP01006476">
    <property type="protein sequence ID" value="CAD8820229.1"/>
    <property type="molecule type" value="Transcribed_RNA"/>
</dbReference>
<evidence type="ECO:0000259" key="8">
    <source>
        <dbReference type="Pfam" id="PF13243"/>
    </source>
</evidence>
<proteinExistence type="inferred from homology"/>
<dbReference type="InterPro" id="IPR018333">
    <property type="entry name" value="Squalene_cyclase"/>
</dbReference>
<dbReference type="SFLD" id="SFLDG01016">
    <property type="entry name" value="Prenyltransferase_Like_2"/>
    <property type="match status" value="1"/>
</dbReference>
<dbReference type="NCBIfam" id="TIGR01787">
    <property type="entry name" value="squalene_cyclas"/>
    <property type="match status" value="1"/>
</dbReference>
<reference evidence="10" key="1">
    <citation type="submission" date="2021-01" db="EMBL/GenBank/DDBJ databases">
        <authorList>
            <person name="Corre E."/>
            <person name="Pelletier E."/>
            <person name="Niang G."/>
            <person name="Scheremetjew M."/>
            <person name="Finn R."/>
            <person name="Kale V."/>
            <person name="Holt S."/>
            <person name="Cochrane G."/>
            <person name="Meng A."/>
            <person name="Brown T."/>
            <person name="Cohen L."/>
        </authorList>
    </citation>
    <scope>NUCLEOTIDE SEQUENCE</scope>
    <source>
        <strain evidence="10">CCMP3278</strain>
    </source>
</reference>
<keyword evidence="2" id="KW-0444">Lipid biosynthesis</keyword>
<dbReference type="Pfam" id="PF13243">
    <property type="entry name" value="SQHop_cyclase_C"/>
    <property type="match status" value="1"/>
</dbReference>
<dbReference type="Gene3D" id="1.50.10.20">
    <property type="match status" value="2"/>
</dbReference>
<dbReference type="InterPro" id="IPR032697">
    <property type="entry name" value="SQ_cyclase_N"/>
</dbReference>
<dbReference type="AlphaFoldDB" id="A0A7S1ES27"/>
<dbReference type="EC" id="5.4.99.-" evidence="7"/>
<dbReference type="SUPFAM" id="SSF48239">
    <property type="entry name" value="Terpenoid cyclases/Protein prenyltransferases"/>
    <property type="match status" value="2"/>
</dbReference>
<dbReference type="GO" id="GO:0005811">
    <property type="term" value="C:lipid droplet"/>
    <property type="evidence" value="ECO:0007669"/>
    <property type="project" value="InterPro"/>
</dbReference>
<dbReference type="FunFam" id="1.50.10.20:FF:000003">
    <property type="entry name" value="Terpene cyclase/mutase family member"/>
    <property type="match status" value="1"/>
</dbReference>
<feature type="domain" description="Squalene cyclase N-terminal" evidence="9">
    <location>
        <begin position="105"/>
        <end position="401"/>
    </location>
</feature>
<organism evidence="10">
    <name type="scientific">Timspurckia oligopyrenoides</name>
    <dbReference type="NCBI Taxonomy" id="708627"/>
    <lineage>
        <taxon>Eukaryota</taxon>
        <taxon>Rhodophyta</taxon>
        <taxon>Bangiophyceae</taxon>
        <taxon>Porphyridiales</taxon>
        <taxon>Porphyridiaceae</taxon>
        <taxon>Timspurckia</taxon>
    </lineage>
</organism>
<dbReference type="GO" id="GO:0031559">
    <property type="term" value="F:oxidosqualene cyclase activity"/>
    <property type="evidence" value="ECO:0007669"/>
    <property type="project" value="UniProtKB-ARBA"/>
</dbReference>
<dbReference type="GO" id="GO:0006694">
    <property type="term" value="P:steroid biosynthetic process"/>
    <property type="evidence" value="ECO:0007669"/>
    <property type="project" value="UniProtKB-KW"/>
</dbReference>
<accession>A0A7S1ES27</accession>
<evidence type="ECO:0000313" key="10">
    <source>
        <dbReference type="EMBL" id="CAD8820229.1"/>
    </source>
</evidence>
<protein>
    <recommendedName>
        <fullName evidence="7">Terpene cyclase/mutase family member</fullName>
        <ecNumber evidence="7">5.4.99.-</ecNumber>
    </recommendedName>
</protein>